<feature type="compositionally biased region" description="Acidic residues" evidence="8">
    <location>
        <begin position="298"/>
        <end position="319"/>
    </location>
</feature>
<comment type="subcellular location">
    <subcellularLocation>
        <location evidence="1">Membrane</location>
    </subcellularLocation>
    <subcellularLocation>
        <location evidence="2">Secreted</location>
    </subcellularLocation>
</comment>
<dbReference type="InterPro" id="IPR001343">
    <property type="entry name" value="Hemolysn_Ca-bd"/>
</dbReference>
<dbReference type="Pfam" id="PF00353">
    <property type="entry name" value="HemolysinCabind"/>
    <property type="match status" value="22"/>
</dbReference>
<dbReference type="Proteomes" id="UP000229498">
    <property type="component" value="Unassembled WGS sequence"/>
</dbReference>
<dbReference type="OrthoDB" id="9342475at2"/>
<evidence type="ECO:0000256" key="5">
    <source>
        <dbReference type="ARBA" id="ARBA00022737"/>
    </source>
</evidence>
<dbReference type="InterPro" id="IPR018511">
    <property type="entry name" value="Hemolysin-typ_Ca-bd_CS"/>
</dbReference>
<keyword evidence="3" id="KW-0964">Secreted</keyword>
<feature type="region of interest" description="Disordered" evidence="8">
    <location>
        <begin position="601"/>
        <end position="632"/>
    </location>
</feature>
<feature type="region of interest" description="Disordered" evidence="8">
    <location>
        <begin position="1213"/>
        <end position="1233"/>
    </location>
</feature>
<keyword evidence="4" id="KW-0800">Toxin</keyword>
<dbReference type="GO" id="GO:0005509">
    <property type="term" value="F:calcium ion binding"/>
    <property type="evidence" value="ECO:0007669"/>
    <property type="project" value="InterPro"/>
</dbReference>
<dbReference type="EMBL" id="PHIG01000004">
    <property type="protein sequence ID" value="PJK31594.1"/>
    <property type="molecule type" value="Genomic_DNA"/>
</dbReference>
<evidence type="ECO:0000313" key="11">
    <source>
        <dbReference type="Proteomes" id="UP000229498"/>
    </source>
</evidence>
<feature type="domain" description="FecR protein" evidence="9">
    <location>
        <begin position="88"/>
        <end position="176"/>
    </location>
</feature>
<evidence type="ECO:0000256" key="1">
    <source>
        <dbReference type="ARBA" id="ARBA00004370"/>
    </source>
</evidence>
<dbReference type="GO" id="GO:0090729">
    <property type="term" value="F:toxin activity"/>
    <property type="evidence" value="ECO:0007669"/>
    <property type="project" value="UniProtKB-KW"/>
</dbReference>
<evidence type="ECO:0000256" key="7">
    <source>
        <dbReference type="ARBA" id="ARBA00023136"/>
    </source>
</evidence>
<dbReference type="Pfam" id="PF04773">
    <property type="entry name" value="FecR"/>
    <property type="match status" value="1"/>
</dbReference>
<accession>A0A2M9G7A7</accession>
<feature type="compositionally biased region" description="Low complexity" evidence="8">
    <location>
        <begin position="989"/>
        <end position="998"/>
    </location>
</feature>
<dbReference type="Gene3D" id="2.150.10.10">
    <property type="entry name" value="Serralysin-like metalloprotease, C-terminal"/>
    <property type="match status" value="12"/>
</dbReference>
<dbReference type="InterPro" id="IPR003995">
    <property type="entry name" value="RTX_toxin_determinant-A"/>
</dbReference>
<evidence type="ECO:0000256" key="6">
    <source>
        <dbReference type="ARBA" id="ARBA00023026"/>
    </source>
</evidence>
<comment type="caution">
    <text evidence="10">The sequence shown here is derived from an EMBL/GenBank/DDBJ whole genome shotgun (WGS) entry which is preliminary data.</text>
</comment>
<evidence type="ECO:0000313" key="10">
    <source>
        <dbReference type="EMBL" id="PJK31594.1"/>
    </source>
</evidence>
<reference evidence="10 11" key="1">
    <citation type="submission" date="2017-11" db="EMBL/GenBank/DDBJ databases">
        <title>Draft genome sequence of Rhizobiales bacterium SY3-13.</title>
        <authorList>
            <person name="Sun C."/>
        </authorList>
    </citation>
    <scope>NUCLEOTIDE SEQUENCE [LARGE SCALE GENOMIC DNA]</scope>
    <source>
        <strain evidence="10 11">SY3-13</strain>
    </source>
</reference>
<evidence type="ECO:0000256" key="3">
    <source>
        <dbReference type="ARBA" id="ARBA00022525"/>
    </source>
</evidence>
<evidence type="ECO:0000256" key="2">
    <source>
        <dbReference type="ARBA" id="ARBA00004613"/>
    </source>
</evidence>
<dbReference type="InterPro" id="IPR011049">
    <property type="entry name" value="Serralysin-like_metalloprot_C"/>
</dbReference>
<dbReference type="PRINTS" id="PR01488">
    <property type="entry name" value="RTXTOXINA"/>
</dbReference>
<dbReference type="PANTHER" id="PTHR38340">
    <property type="entry name" value="S-LAYER PROTEIN"/>
    <property type="match status" value="1"/>
</dbReference>
<keyword evidence="11" id="KW-1185">Reference proteome</keyword>
<keyword evidence="5" id="KW-0677">Repeat</keyword>
<evidence type="ECO:0000256" key="4">
    <source>
        <dbReference type="ARBA" id="ARBA00022656"/>
    </source>
</evidence>
<dbReference type="InterPro" id="IPR050557">
    <property type="entry name" value="RTX_toxin/Mannuronan_C5-epim"/>
</dbReference>
<feature type="compositionally biased region" description="Low complexity" evidence="8">
    <location>
        <begin position="1709"/>
        <end position="1726"/>
    </location>
</feature>
<evidence type="ECO:0000259" key="9">
    <source>
        <dbReference type="Pfam" id="PF04773"/>
    </source>
</evidence>
<feature type="compositionally biased region" description="Acidic residues" evidence="8">
    <location>
        <begin position="1659"/>
        <end position="1675"/>
    </location>
</feature>
<keyword evidence="6" id="KW-0843">Virulence</keyword>
<feature type="region of interest" description="Disordered" evidence="8">
    <location>
        <begin position="280"/>
        <end position="319"/>
    </location>
</feature>
<feature type="compositionally biased region" description="Gly residues" evidence="8">
    <location>
        <begin position="957"/>
        <end position="970"/>
    </location>
</feature>
<feature type="region of interest" description="Disordered" evidence="8">
    <location>
        <begin position="1624"/>
        <end position="1737"/>
    </location>
</feature>
<name>A0A2M9G7A7_9PROT</name>
<dbReference type="InterPro" id="IPR006860">
    <property type="entry name" value="FecR"/>
</dbReference>
<dbReference type="GO" id="GO:0016020">
    <property type="term" value="C:membrane"/>
    <property type="evidence" value="ECO:0007669"/>
    <property type="project" value="UniProtKB-SubCell"/>
</dbReference>
<sequence>MEQRPDSARTIEAEAVFSESETAGSAFVVPGLAASTAPEAPTPLVQAQATAGGEGPISVENVRGEVLIIGVDGRQFQAAPGQKLSPGDVVMTQGDGALEVTLTDGTRLFFDSESRVLIEEPAEAAAKPQFFVIQGEFSVDNRDSTEGPASELLVRTPVASVSVKGARMIGKAAPEAQANTFVLLPNAGGAAGALAVATAGAVVTLDQPLQGLQVLSLFREPTRIPEVDAQLLTAEFGDGVLAYSDIAGDFEIARTDTDGFLSRLGEVFGITEAQADPIIEGGEAVGDGGSDTEVVGDTGEDELDDRNDEDEVGDDGGDDGEIDVAFDGAEEVDVANGGVFNVTGGAGEDVLTVAADQVNANTVTLEEVGGRAVLAFGNGAQVNIDEVETLAVNLGAASDEIAIGNLGGTDISDNTVILDLGGGDDSVAAADIGKTLEVTAGTGNDTVVAGALNDSLDGGAGDDSLTGNAGEDTIDGGDGNDIFAGGAGDDSLTGGAGTDRAVYAGSSADFNVSAADDGSIIVFEDTTDAEGTDTLANDIEAVEFQGDARLLDVVFGTAAGDNLTGGGADEFLAALTGNDTVAGGGGGDVLAGGSGADQLSGDAGDDLIGGEAGDDTITGGAGDDSLFGGEGADQAGYAGNAGNFVATGDDDGSRLTLTDSVGGEGADILGSDIETIDFADITVDVALGDATAQNLTGDAGNNLIGAGGGADTVDGGDGVDIVSGGGGADSLVGGAGGDSLFGDAGDDTLTGGAGDDLLSGGAATDRVNYTGENTGFAFAVDEAAARLRLTDTVGAEGADAVALDVETLAFSVEGASDDVLFDVTGGTAAGEALDLGADNDIATGLAGDDTLTGNGGNDILFGGSGDDVAVYAGAIGGFNLGFSDDGAFVFVADQSGSEGSDTVSNDVEQFDFAGEVFSIQGGTAAGDTLSGTVGRDFIVGLAGQDSITGEAGDDLLAGGGGNDTLDGGAGDDTLQGSDGDDVLTGGDGTDTADFSDAGGAVDVDLSTGAASGDGTDTLSGIENIVGGAQADTLTGDAAANAIEGGVGGDSIAGGAGNDSLSGDAGGDTLFGGLGDDTFDGGIGFDSADYRDSATPVNVDMSAGGGAGTVTGEGTDALTAIERVFGSAGNDTFTGSDGDDNFVGRGGDDLLIASLGNDTLNGAAGNDTADFSNLTGAFQIDLTGNSATLDANSYTVLGLETIIGTAGDDTMNGDADNNRLEGGQGADSIGGGGGADTLLGGAGNDTIAGGDGNDSINGGAGNDSLDGGAGNDTLDFSDATEGVAVDLFGGLAASTATGTDTVTAFNGVTGGAGDDSIRGSADADTIAGGDGDDLIIGEGGNDSLDGGAGSNTLSFATASADLIVDMTAGTAASAETGSDNFANFTTVIGGAGADFISGDAERNFLLGGEGNDTLNGGGERDTLRGGAGDDQLNGSDAEVDVADYADATEDLTLTLGAVTDISTTVTTNDLGTDTLFSIDGFQGGTGDDSITGNAGINRLGGGDGNDTLIGGDGADVMFGDAGNDSVEGGNGDDFIFGGIGDDTIDGGADDLGVAVDSIGDVISYFGLGTGVNIDLTAGTATGIEAGTDIVTNFEAAVGTDQGDTLSGNASDNLLQGRLGDDSISGLDGDDDIFGDEGDDVVQGGAGADTLRGDLGNDTIDGGDGDDLIQADQDDDTVSGGAGNDQIFAGSGDDSVLGEDGNDAVEGGAGSDSLFGGLGDDTLTETSGQNLMDGGAGNDSITGADNLDTLLGGEGADTLTGGGGADAFQYDQAIGHQDVITDFTSGEDRFLIDGVAFDNVGGGANTLTDGESFVRVAEALIDGDTELGTGQATFVFDSNNTLHFDPDGDGAQASFEIASVTVSNGTLQASDFEIQ</sequence>
<feature type="region of interest" description="Disordered" evidence="8">
    <location>
        <begin position="952"/>
        <end position="998"/>
    </location>
</feature>
<proteinExistence type="predicted"/>
<evidence type="ECO:0000256" key="8">
    <source>
        <dbReference type="SAM" id="MobiDB-lite"/>
    </source>
</evidence>
<dbReference type="PRINTS" id="PR00313">
    <property type="entry name" value="CABNDNGRPT"/>
</dbReference>
<feature type="compositionally biased region" description="Acidic residues" evidence="8">
    <location>
        <begin position="1626"/>
        <end position="1638"/>
    </location>
</feature>
<gene>
    <name evidence="10" type="ORF">CVT23_00625</name>
</gene>
<protein>
    <recommendedName>
        <fullName evidence="9">FecR protein domain-containing protein</fullName>
    </recommendedName>
</protein>
<dbReference type="RefSeq" id="WP_109794419.1">
    <property type="nucleotide sequence ID" value="NZ_PHIG01000004.1"/>
</dbReference>
<dbReference type="GO" id="GO:0005576">
    <property type="term" value="C:extracellular region"/>
    <property type="evidence" value="ECO:0007669"/>
    <property type="project" value="UniProtKB-SubCell"/>
</dbReference>
<dbReference type="PANTHER" id="PTHR38340:SF1">
    <property type="entry name" value="S-LAYER PROTEIN"/>
    <property type="match status" value="1"/>
</dbReference>
<keyword evidence="7" id="KW-0472">Membrane</keyword>
<organism evidence="10 11">
    <name type="scientific">Minwuia thermotolerans</name>
    <dbReference type="NCBI Taxonomy" id="2056226"/>
    <lineage>
        <taxon>Bacteria</taxon>
        <taxon>Pseudomonadati</taxon>
        <taxon>Pseudomonadota</taxon>
        <taxon>Alphaproteobacteria</taxon>
        <taxon>Minwuiales</taxon>
        <taxon>Minwuiaceae</taxon>
        <taxon>Minwuia</taxon>
    </lineage>
</organism>
<dbReference type="SUPFAM" id="SSF51120">
    <property type="entry name" value="beta-Roll"/>
    <property type="match status" value="12"/>
</dbReference>
<feature type="compositionally biased region" description="Gly residues" evidence="8">
    <location>
        <begin position="1221"/>
        <end position="1233"/>
    </location>
</feature>
<dbReference type="PROSITE" id="PS00330">
    <property type="entry name" value="HEMOLYSIN_CALCIUM"/>
    <property type="match status" value="12"/>
</dbReference>